<name>A0A192B0Z5_9BURK</name>
<organism evidence="2 3">
    <name type="scientific">Pandoraea oxalativorans</name>
    <dbReference type="NCBI Taxonomy" id="573737"/>
    <lineage>
        <taxon>Bacteria</taxon>
        <taxon>Pseudomonadati</taxon>
        <taxon>Pseudomonadota</taxon>
        <taxon>Betaproteobacteria</taxon>
        <taxon>Burkholderiales</taxon>
        <taxon>Burkholderiaceae</taxon>
        <taxon>Pandoraea</taxon>
    </lineage>
</organism>
<sequence length="81" mass="8802">MNQKDRVHGTDPPEARWPGAHTEAKTFDRKQAAAAWIIKRVKEGARPGAIEAAAVVAPLFGEVIRTSTNRARKSGGRQPKS</sequence>
<evidence type="ECO:0000256" key="1">
    <source>
        <dbReference type="SAM" id="MobiDB-lite"/>
    </source>
</evidence>
<dbReference type="AlphaFoldDB" id="A0A192B0Z5"/>
<gene>
    <name evidence="2" type="ORF">MB84_28905</name>
</gene>
<dbReference type="Proteomes" id="UP000035050">
    <property type="component" value="Plasmid pPO70-1"/>
</dbReference>
<proteinExistence type="predicted"/>
<keyword evidence="3" id="KW-1185">Reference proteome</keyword>
<dbReference type="KEGG" id="pox:MB84_28905"/>
<feature type="compositionally biased region" description="Basic and acidic residues" evidence="1">
    <location>
        <begin position="1"/>
        <end position="14"/>
    </location>
</feature>
<evidence type="ECO:0000313" key="3">
    <source>
        <dbReference type="Proteomes" id="UP000035050"/>
    </source>
</evidence>
<keyword evidence="2" id="KW-0614">Plasmid</keyword>
<evidence type="ECO:0000313" key="2">
    <source>
        <dbReference type="EMBL" id="ANJ86754.1"/>
    </source>
</evidence>
<geneLocation type="plasmid" evidence="2 3">
    <name>pPO70-1</name>
</geneLocation>
<protein>
    <submittedName>
        <fullName evidence="2">Uncharacterized protein</fullName>
    </submittedName>
</protein>
<dbReference type="EMBL" id="CP011518">
    <property type="protein sequence ID" value="ANJ86754.1"/>
    <property type="molecule type" value="Genomic_DNA"/>
</dbReference>
<reference evidence="2" key="1">
    <citation type="submission" date="2016-06" db="EMBL/GenBank/DDBJ databases">
        <title>Pandoraea oxalativorans DSM 23570 Genome Sequencing.</title>
        <authorList>
            <person name="Ee R."/>
            <person name="Lim Y.-L."/>
            <person name="Yong D."/>
            <person name="Yin W.-F."/>
            <person name="Chan K.-G."/>
        </authorList>
    </citation>
    <scope>NUCLEOTIDE SEQUENCE</scope>
    <source>
        <strain evidence="2">DSM 23570</strain>
        <plasmid evidence="2">pPO70-1</plasmid>
    </source>
</reference>
<accession>A0A192B0Z5</accession>
<feature type="region of interest" description="Disordered" evidence="1">
    <location>
        <begin position="1"/>
        <end position="26"/>
    </location>
</feature>